<keyword evidence="1" id="KW-0812">Transmembrane</keyword>
<evidence type="ECO:0000313" key="3">
    <source>
        <dbReference type="Proteomes" id="UP001172673"/>
    </source>
</evidence>
<keyword evidence="3" id="KW-1185">Reference proteome</keyword>
<sequence>MAGPLIIGVVLFAIAFCSAVVYNCYYMYRRRGMMRAPRMRNAEEAAAFDAERQALMDGENDVRRRQEDDKSKGTPVWFSRWIKNGSLRHWVLYTHHTKYELRLPADMTSLEKLATMVLSTSQYICNPTEWDKEEEIMNKRQEYLEKEGKPYTDAEGYYICLIGWTDQTKEEIDATFANVAKQLGSYNVYHNCQWLLKHFAKEILNKHQAADYSWFAENVKTEYQKLLELPPTHEIVAFQLQMLRAAAANSGAQLSIQENNRIQHLMHRHAVEGAMGHGHGGHHGAASQLNNSILFTTIMPGGMPPGPPPGMAC</sequence>
<accession>A0AA38WWB7</accession>
<dbReference type="AlphaFoldDB" id="A0AA38WWB7"/>
<feature type="transmembrane region" description="Helical" evidence="1">
    <location>
        <begin position="6"/>
        <end position="28"/>
    </location>
</feature>
<proteinExistence type="predicted"/>
<reference evidence="2" key="1">
    <citation type="submission" date="2022-10" db="EMBL/GenBank/DDBJ databases">
        <title>Culturing micro-colonial fungi from biological soil crusts in the Mojave desert and describing Neophaeococcomyces mojavensis, and introducing the new genera and species Taxawa tesnikishii.</title>
        <authorList>
            <person name="Kurbessoian T."/>
            <person name="Stajich J.E."/>
        </authorList>
    </citation>
    <scope>NUCLEOTIDE SEQUENCE</scope>
    <source>
        <strain evidence="2">TK_41</strain>
    </source>
</reference>
<protein>
    <submittedName>
        <fullName evidence="2">Uncharacterized protein</fullName>
    </submittedName>
</protein>
<organism evidence="2 3">
    <name type="scientific">Cladophialophora chaetospira</name>
    <dbReference type="NCBI Taxonomy" id="386627"/>
    <lineage>
        <taxon>Eukaryota</taxon>
        <taxon>Fungi</taxon>
        <taxon>Dikarya</taxon>
        <taxon>Ascomycota</taxon>
        <taxon>Pezizomycotina</taxon>
        <taxon>Eurotiomycetes</taxon>
        <taxon>Chaetothyriomycetidae</taxon>
        <taxon>Chaetothyriales</taxon>
        <taxon>Herpotrichiellaceae</taxon>
        <taxon>Cladophialophora</taxon>
    </lineage>
</organism>
<dbReference type="EMBL" id="JAPDRK010000027">
    <property type="protein sequence ID" value="KAJ9602324.1"/>
    <property type="molecule type" value="Genomic_DNA"/>
</dbReference>
<evidence type="ECO:0000313" key="2">
    <source>
        <dbReference type="EMBL" id="KAJ9602324.1"/>
    </source>
</evidence>
<comment type="caution">
    <text evidence="2">The sequence shown here is derived from an EMBL/GenBank/DDBJ whole genome shotgun (WGS) entry which is preliminary data.</text>
</comment>
<name>A0AA38WWB7_9EURO</name>
<evidence type="ECO:0000256" key="1">
    <source>
        <dbReference type="SAM" id="Phobius"/>
    </source>
</evidence>
<keyword evidence="1" id="KW-1133">Transmembrane helix</keyword>
<keyword evidence="1" id="KW-0472">Membrane</keyword>
<dbReference type="Proteomes" id="UP001172673">
    <property type="component" value="Unassembled WGS sequence"/>
</dbReference>
<gene>
    <name evidence="2" type="ORF">H2200_013179</name>
</gene>